<sequence length="316" mass="36445">MQQLTWIDALKHKDLEMKNKNPHINIKELQQYFTYYGLDITTFSEYRNEFIYVEDRRLFLQLFTPASCKGIVFIIHGYLDHSAGLARTINRLLQEGYQVAALDLPGHGLSGGASGSIASFDEYVEAAVKAWGKVSPYCANVPLYGLGHSTGAAILFQAACDRKIQFSKMIFAAPLYMPYRWRKLRTGIKLFSRLVPRHKRRFKKNSEDKNYHLFTKNDPLQVKFLQAEWMFALEAWHGRISRCPVYGGEIHLLQGNKDTTVEWKENLKFFREKCQNLRVTLFEGARHQLLNEKDAVRKAVESCIVQSLEDNRSPGS</sequence>
<evidence type="ECO:0000259" key="1">
    <source>
        <dbReference type="Pfam" id="PF12146"/>
    </source>
</evidence>
<dbReference type="EMBL" id="PZJJ01000006">
    <property type="protein sequence ID" value="PTL39503.1"/>
    <property type="molecule type" value="Genomic_DNA"/>
</dbReference>
<accession>A0A2T4U7W7</accession>
<dbReference type="InterPro" id="IPR051044">
    <property type="entry name" value="MAG_DAG_Lipase"/>
</dbReference>
<feature type="domain" description="Serine aminopeptidase S33" evidence="1">
    <location>
        <begin position="68"/>
        <end position="294"/>
    </location>
</feature>
<reference evidence="2 3" key="1">
    <citation type="submission" date="2018-03" db="EMBL/GenBank/DDBJ databases">
        <title>Alkalicoccus saliphilus sp. nov., isolated from a mineral pool.</title>
        <authorList>
            <person name="Zhao B."/>
        </authorList>
    </citation>
    <scope>NUCLEOTIDE SEQUENCE [LARGE SCALE GENOMIC DNA]</scope>
    <source>
        <strain evidence="2 3">6AG</strain>
    </source>
</reference>
<dbReference type="Proteomes" id="UP000240509">
    <property type="component" value="Unassembled WGS sequence"/>
</dbReference>
<dbReference type="InterPro" id="IPR029058">
    <property type="entry name" value="AB_hydrolase_fold"/>
</dbReference>
<gene>
    <name evidence="2" type="ORF">C6Y45_05530</name>
</gene>
<dbReference type="Gene3D" id="3.40.50.1820">
    <property type="entry name" value="alpha/beta hydrolase"/>
    <property type="match status" value="1"/>
</dbReference>
<dbReference type="RefSeq" id="WP_107584076.1">
    <property type="nucleotide sequence ID" value="NZ_PZJJ01000006.1"/>
</dbReference>
<comment type="caution">
    <text evidence="2">The sequence shown here is derived from an EMBL/GenBank/DDBJ whole genome shotgun (WGS) entry which is preliminary data.</text>
</comment>
<dbReference type="SUPFAM" id="SSF53474">
    <property type="entry name" value="alpha/beta-Hydrolases"/>
    <property type="match status" value="1"/>
</dbReference>
<protein>
    <recommendedName>
        <fullName evidence="1">Serine aminopeptidase S33 domain-containing protein</fullName>
    </recommendedName>
</protein>
<evidence type="ECO:0000313" key="2">
    <source>
        <dbReference type="EMBL" id="PTL39503.1"/>
    </source>
</evidence>
<dbReference type="AlphaFoldDB" id="A0A2T4U7W7"/>
<name>A0A2T4U7W7_9BACI</name>
<proteinExistence type="predicted"/>
<keyword evidence="3" id="KW-1185">Reference proteome</keyword>
<evidence type="ECO:0000313" key="3">
    <source>
        <dbReference type="Proteomes" id="UP000240509"/>
    </source>
</evidence>
<dbReference type="OrthoDB" id="5614837at2"/>
<organism evidence="2 3">
    <name type="scientific">Alkalicoccus saliphilus</name>
    <dbReference type="NCBI Taxonomy" id="200989"/>
    <lineage>
        <taxon>Bacteria</taxon>
        <taxon>Bacillati</taxon>
        <taxon>Bacillota</taxon>
        <taxon>Bacilli</taxon>
        <taxon>Bacillales</taxon>
        <taxon>Bacillaceae</taxon>
        <taxon>Alkalicoccus</taxon>
    </lineage>
</organism>
<dbReference type="InterPro" id="IPR022742">
    <property type="entry name" value="Hydrolase_4"/>
</dbReference>
<dbReference type="Pfam" id="PF12146">
    <property type="entry name" value="Hydrolase_4"/>
    <property type="match status" value="1"/>
</dbReference>
<dbReference type="PANTHER" id="PTHR11614">
    <property type="entry name" value="PHOSPHOLIPASE-RELATED"/>
    <property type="match status" value="1"/>
</dbReference>